<evidence type="ECO:0000256" key="1">
    <source>
        <dbReference type="ARBA" id="ARBA00001709"/>
    </source>
</evidence>
<dbReference type="CDD" id="cd06558">
    <property type="entry name" value="crotonase-like"/>
    <property type="match status" value="1"/>
</dbReference>
<dbReference type="Pfam" id="PF16113">
    <property type="entry name" value="ECH_2"/>
    <property type="match status" value="1"/>
</dbReference>
<dbReference type="Proteomes" id="UP001341136">
    <property type="component" value="Chromosome"/>
</dbReference>
<keyword evidence="3" id="KW-0378">Hydrolase</keyword>
<protein>
    <recommendedName>
        <fullName evidence="2">3-hydroxyisobutyryl-CoA hydrolase</fullName>
        <ecNumber evidence="2">3.1.2.4</ecNumber>
    </recommendedName>
</protein>
<evidence type="ECO:0000313" key="6">
    <source>
        <dbReference type="Proteomes" id="UP001341136"/>
    </source>
</evidence>
<evidence type="ECO:0000313" key="5">
    <source>
        <dbReference type="EMBL" id="WWA29678.1"/>
    </source>
</evidence>
<dbReference type="InterPro" id="IPR045004">
    <property type="entry name" value="ECH_dom"/>
</dbReference>
<dbReference type="NCBIfam" id="NF004127">
    <property type="entry name" value="PRK05617.1"/>
    <property type="match status" value="1"/>
</dbReference>
<evidence type="ECO:0000259" key="4">
    <source>
        <dbReference type="Pfam" id="PF16113"/>
    </source>
</evidence>
<dbReference type="RefSeq" id="WP_050748969.1">
    <property type="nucleotide sequence ID" value="NZ_CP144921.1"/>
</dbReference>
<dbReference type="InterPro" id="IPR029045">
    <property type="entry name" value="ClpP/crotonase-like_dom_sf"/>
</dbReference>
<evidence type="ECO:0000256" key="2">
    <source>
        <dbReference type="ARBA" id="ARBA00011915"/>
    </source>
</evidence>
<evidence type="ECO:0000256" key="3">
    <source>
        <dbReference type="ARBA" id="ARBA00022801"/>
    </source>
</evidence>
<dbReference type="PANTHER" id="PTHR43176">
    <property type="entry name" value="3-HYDROXYISOBUTYRYL-COA HYDROLASE-RELATED"/>
    <property type="match status" value="1"/>
</dbReference>
<proteinExistence type="predicted"/>
<name>A0ABZ2CTE1_9BACI</name>
<dbReference type="Gene3D" id="3.90.226.10">
    <property type="entry name" value="2-enoyl-CoA Hydratase, Chain A, domain 1"/>
    <property type="match status" value="1"/>
</dbReference>
<reference evidence="5 6" key="1">
    <citation type="submission" date="2024-01" db="EMBL/GenBank/DDBJ databases">
        <title>Culturomics analysis of mouse respiratory tract.</title>
        <authorList>
            <person name="Phillips A.M."/>
            <person name="Collette N.M."/>
            <person name="Mageeney C.M."/>
            <person name="Sinha A."/>
            <person name="Hern K.E."/>
            <person name="Arkin A.P."/>
            <person name="Williams K.P."/>
            <person name="Branda S."/>
        </authorList>
    </citation>
    <scope>NUCLEOTIDE SEQUENCE [LARGE SCALE GENOMIC DNA]</scope>
    <source>
        <strain evidence="5 6">CP20</strain>
    </source>
</reference>
<accession>A0ABZ2CTE1</accession>
<gene>
    <name evidence="5" type="ORF">V5G21_18505</name>
</gene>
<dbReference type="SUPFAM" id="SSF52096">
    <property type="entry name" value="ClpP/crotonase"/>
    <property type="match status" value="1"/>
</dbReference>
<dbReference type="EMBL" id="CP144921">
    <property type="protein sequence ID" value="WWA29678.1"/>
    <property type="molecule type" value="Genomic_DNA"/>
</dbReference>
<dbReference type="InterPro" id="IPR032259">
    <property type="entry name" value="HIBYL-CoA-H"/>
</dbReference>
<organism evidence="5 6">
    <name type="scientific">Shouchella rhizosphaerae</name>
    <dbReference type="NCBI Taxonomy" id="866786"/>
    <lineage>
        <taxon>Bacteria</taxon>
        <taxon>Bacillati</taxon>
        <taxon>Bacillota</taxon>
        <taxon>Bacilli</taxon>
        <taxon>Bacillales</taxon>
        <taxon>Bacillaceae</taxon>
        <taxon>Shouchella</taxon>
    </lineage>
</organism>
<comment type="catalytic activity">
    <reaction evidence="1">
        <text>3-hydroxy-2-methylpropanoyl-CoA + H2O = 3-hydroxy-2-methylpropanoate + CoA + H(+)</text>
        <dbReference type="Rhea" id="RHEA:20888"/>
        <dbReference type="ChEBI" id="CHEBI:11805"/>
        <dbReference type="ChEBI" id="CHEBI:15377"/>
        <dbReference type="ChEBI" id="CHEBI:15378"/>
        <dbReference type="ChEBI" id="CHEBI:57287"/>
        <dbReference type="ChEBI" id="CHEBI:57340"/>
        <dbReference type="EC" id="3.1.2.4"/>
    </reaction>
</comment>
<keyword evidence="6" id="KW-1185">Reference proteome</keyword>
<feature type="domain" description="Enoyl-CoA hydratase/isomerase" evidence="4">
    <location>
        <begin position="14"/>
        <end position="347"/>
    </location>
</feature>
<dbReference type="PANTHER" id="PTHR43176:SF3">
    <property type="entry name" value="3-HYDROXYISOBUTYRYL-COA HYDROLASE, MITOCHONDRIAL"/>
    <property type="match status" value="1"/>
</dbReference>
<sequence length="350" mass="38981">MSTNMRFEKSDTGVGVITLAREKALNSLSYDMVSGMLAQLQQWKQDDEVALVLLEGAGSKAFCAGGDIKALYSARDSKNGLEEAKHFFAHEYELDLLVATYPKPIVALLDGIVMGGGVGLSYGASHRIVTDTTKWSMPEMNISFFPDVGACYFLSLAPGYTGRYAALTAAMLTGEDAIFLGCADYYTKKETMEPLRSQLLNTDWTNSEQDLNQALHLFLQSFIAEPPKSELAMLQPKIDQHFSHKTVEAIIASLEEAKGDPFAQDCATILRSKSPLSLKVTLAHLKQSKTSTLEETYETDKRLALRFLRSDDFYEGVRSVLIDKTRMPNYQYKTIEEVPDELALSFFREL</sequence>
<dbReference type="EC" id="3.1.2.4" evidence="2"/>